<dbReference type="OrthoDB" id="207753at2"/>
<proteinExistence type="predicted"/>
<evidence type="ECO:0000256" key="1">
    <source>
        <dbReference type="SAM" id="MobiDB-lite"/>
    </source>
</evidence>
<evidence type="ECO:0000313" key="3">
    <source>
        <dbReference type="Proteomes" id="UP000006860"/>
    </source>
</evidence>
<dbReference type="eggNOG" id="ENOG5033HZ3">
    <property type="taxonomic scope" value="Bacteria"/>
</dbReference>
<accession>F0SR12</accession>
<feature type="compositionally biased region" description="Polar residues" evidence="1">
    <location>
        <begin position="1"/>
        <end position="16"/>
    </location>
</feature>
<feature type="region of interest" description="Disordered" evidence="1">
    <location>
        <begin position="1"/>
        <end position="219"/>
    </location>
</feature>
<dbReference type="EMBL" id="CP002546">
    <property type="protein sequence ID" value="ADY61259.1"/>
    <property type="molecule type" value="Genomic_DNA"/>
</dbReference>
<feature type="compositionally biased region" description="Low complexity" evidence="1">
    <location>
        <begin position="28"/>
        <end position="38"/>
    </location>
</feature>
<feature type="compositionally biased region" description="Low complexity" evidence="1">
    <location>
        <begin position="150"/>
        <end position="165"/>
    </location>
</feature>
<gene>
    <name evidence="2" type="ordered locus">Plabr_3662</name>
</gene>
<dbReference type="Proteomes" id="UP000006860">
    <property type="component" value="Chromosome"/>
</dbReference>
<feature type="compositionally biased region" description="Acidic residues" evidence="1">
    <location>
        <begin position="108"/>
        <end position="122"/>
    </location>
</feature>
<reference evidence="3" key="1">
    <citation type="submission" date="2011-02" db="EMBL/GenBank/DDBJ databases">
        <title>The complete genome of Planctomyces brasiliensis DSM 5305.</title>
        <authorList>
            <person name="Lucas S."/>
            <person name="Copeland A."/>
            <person name="Lapidus A."/>
            <person name="Bruce D."/>
            <person name="Goodwin L."/>
            <person name="Pitluck S."/>
            <person name="Kyrpides N."/>
            <person name="Mavromatis K."/>
            <person name="Pagani I."/>
            <person name="Ivanova N."/>
            <person name="Ovchinnikova G."/>
            <person name="Lu M."/>
            <person name="Detter J.C."/>
            <person name="Han C."/>
            <person name="Land M."/>
            <person name="Hauser L."/>
            <person name="Markowitz V."/>
            <person name="Cheng J.-F."/>
            <person name="Hugenholtz P."/>
            <person name="Woyke T."/>
            <person name="Wu D."/>
            <person name="Tindall B."/>
            <person name="Pomrenke H.G."/>
            <person name="Brambilla E."/>
            <person name="Klenk H.-P."/>
            <person name="Eisen J.A."/>
        </authorList>
    </citation>
    <scope>NUCLEOTIDE SEQUENCE [LARGE SCALE GENOMIC DNA]</scope>
    <source>
        <strain evidence="3">ATCC 49424 / DSM 5305 / JCM 21570 / NBRC 103401 / IFAM 1448</strain>
    </source>
</reference>
<feature type="compositionally biased region" description="Basic residues" evidence="1">
    <location>
        <begin position="198"/>
        <end position="207"/>
    </location>
</feature>
<dbReference type="KEGG" id="pbs:Plabr_3662"/>
<evidence type="ECO:0000313" key="2">
    <source>
        <dbReference type="EMBL" id="ADY61259.1"/>
    </source>
</evidence>
<protein>
    <submittedName>
        <fullName evidence="2">Uncharacterized protein</fullName>
    </submittedName>
</protein>
<organism evidence="2 3">
    <name type="scientific">Rubinisphaera brasiliensis (strain ATCC 49424 / DSM 5305 / JCM 21570 / IAM 15109 / NBRC 103401 / IFAM 1448)</name>
    <name type="common">Planctomyces brasiliensis</name>
    <dbReference type="NCBI Taxonomy" id="756272"/>
    <lineage>
        <taxon>Bacteria</taxon>
        <taxon>Pseudomonadati</taxon>
        <taxon>Planctomycetota</taxon>
        <taxon>Planctomycetia</taxon>
        <taxon>Planctomycetales</taxon>
        <taxon>Planctomycetaceae</taxon>
        <taxon>Rubinisphaera</taxon>
    </lineage>
</organism>
<keyword evidence="3" id="KW-1185">Reference proteome</keyword>
<dbReference type="AlphaFoldDB" id="F0SR12"/>
<name>F0SR12_RUBBR</name>
<sequence length="463" mass="50816">MPNQDSPDFSFLNDSGDTPKKPSEPEQSESSQAEETQPVGEETHVEESETDDNGPAWMNQTDESDSHDSGTRFAAALGGSSSADELPSFTDDADSSAGEETIQAEDSFASDEQADDDDEEQDTTTTETWEQPAEDVDVGESWSTEPESPVADPVAMAAAAASAAVNTPGSVGPETTATEETEKPAAEKKKSKPAPAKAARKSRKKSSSSKSKSAESDSNSSLPTVVLISYASAVTLICLYLLFQSFAGKPHDLESLPDLKPPMKNDEIAYRLVPEGAGLPAGHTLRLGQSKRYGNLKVTPLRVEREPLKFSHYTGDPMKKRDATAPVLKLWLKFENVSKDQTFAPLDRKLLLTRIVDPREPEYLRSNQFLAPQSDKGNLDETILLYDLEMHGNWNFADFNEDLTLGPGESCEVYLPSREVEADETDQPLVWRVQFRKGYNPKSYRGVTTLIEVRFDPKKIQQA</sequence>
<dbReference type="RefSeq" id="WP_013629978.1">
    <property type="nucleotide sequence ID" value="NC_015174.1"/>
</dbReference>
<dbReference type="HOGENOM" id="CLU_590358_0_0_0"/>